<keyword evidence="2" id="KW-1185">Reference proteome</keyword>
<dbReference type="EMBL" id="JABSTQ010009696">
    <property type="protein sequence ID" value="KAG0426671.1"/>
    <property type="molecule type" value="Genomic_DNA"/>
</dbReference>
<comment type="caution">
    <text evidence="1">The sequence shown here is derived from an EMBL/GenBank/DDBJ whole genome shotgun (WGS) entry which is preliminary data.</text>
</comment>
<protein>
    <submittedName>
        <fullName evidence="1">Uncharacterized protein</fullName>
    </submittedName>
</protein>
<organism evidence="1 2">
    <name type="scientific">Ixodes persulcatus</name>
    <name type="common">Taiga tick</name>
    <dbReference type="NCBI Taxonomy" id="34615"/>
    <lineage>
        <taxon>Eukaryota</taxon>
        <taxon>Metazoa</taxon>
        <taxon>Ecdysozoa</taxon>
        <taxon>Arthropoda</taxon>
        <taxon>Chelicerata</taxon>
        <taxon>Arachnida</taxon>
        <taxon>Acari</taxon>
        <taxon>Parasitiformes</taxon>
        <taxon>Ixodida</taxon>
        <taxon>Ixodoidea</taxon>
        <taxon>Ixodidae</taxon>
        <taxon>Ixodinae</taxon>
        <taxon>Ixodes</taxon>
    </lineage>
</organism>
<name>A0AC60Q1Q3_IXOPE</name>
<evidence type="ECO:0000313" key="1">
    <source>
        <dbReference type="EMBL" id="KAG0426671.1"/>
    </source>
</evidence>
<feature type="non-terminal residue" evidence="1">
    <location>
        <position position="532"/>
    </location>
</feature>
<reference evidence="1 2" key="1">
    <citation type="journal article" date="2020" name="Cell">
        <title>Large-Scale Comparative Analyses of Tick Genomes Elucidate Their Genetic Diversity and Vector Capacities.</title>
        <authorList>
            <consortium name="Tick Genome and Microbiome Consortium (TIGMIC)"/>
            <person name="Jia N."/>
            <person name="Wang J."/>
            <person name="Shi W."/>
            <person name="Du L."/>
            <person name="Sun Y."/>
            <person name="Zhan W."/>
            <person name="Jiang J.F."/>
            <person name="Wang Q."/>
            <person name="Zhang B."/>
            <person name="Ji P."/>
            <person name="Bell-Sakyi L."/>
            <person name="Cui X.M."/>
            <person name="Yuan T.T."/>
            <person name="Jiang B.G."/>
            <person name="Yang W.F."/>
            <person name="Lam T.T."/>
            <person name="Chang Q.C."/>
            <person name="Ding S.J."/>
            <person name="Wang X.J."/>
            <person name="Zhu J.G."/>
            <person name="Ruan X.D."/>
            <person name="Zhao L."/>
            <person name="Wei J.T."/>
            <person name="Ye R.Z."/>
            <person name="Que T.C."/>
            <person name="Du C.H."/>
            <person name="Zhou Y.H."/>
            <person name="Cheng J.X."/>
            <person name="Dai P.F."/>
            <person name="Guo W.B."/>
            <person name="Han X.H."/>
            <person name="Huang E.J."/>
            <person name="Li L.F."/>
            <person name="Wei W."/>
            <person name="Gao Y.C."/>
            <person name="Liu J.Z."/>
            <person name="Shao H.Z."/>
            <person name="Wang X."/>
            <person name="Wang C.C."/>
            <person name="Yang T.C."/>
            <person name="Huo Q.B."/>
            <person name="Li W."/>
            <person name="Chen H.Y."/>
            <person name="Chen S.E."/>
            <person name="Zhou L.G."/>
            <person name="Ni X.B."/>
            <person name="Tian J.H."/>
            <person name="Sheng Y."/>
            <person name="Liu T."/>
            <person name="Pan Y.S."/>
            <person name="Xia L.Y."/>
            <person name="Li J."/>
            <person name="Zhao F."/>
            <person name="Cao W.C."/>
        </authorList>
    </citation>
    <scope>NUCLEOTIDE SEQUENCE [LARGE SCALE GENOMIC DNA]</scope>
    <source>
        <strain evidence="1">Iper-2018</strain>
    </source>
</reference>
<gene>
    <name evidence="1" type="ORF">HPB47_026231</name>
</gene>
<proteinExistence type="predicted"/>
<evidence type="ECO:0000313" key="2">
    <source>
        <dbReference type="Proteomes" id="UP000805193"/>
    </source>
</evidence>
<feature type="non-terminal residue" evidence="1">
    <location>
        <position position="1"/>
    </location>
</feature>
<accession>A0AC60Q1Q3</accession>
<dbReference type="Proteomes" id="UP000805193">
    <property type="component" value="Unassembled WGS sequence"/>
</dbReference>
<sequence>PSYTITFEFAAKWHAKMINLSTSATETSGTVRGLKPALVYHFRVYAENRIGRSDASHSVKVTTSEEAKWHAKMINLSTSATETSGTVRGLKPALVYHFRVYAENRIGRSDASHSVKVTTSEEAKWHAKMINLSTSATETSGTVRGLKPALVYHFRVYAENRIGRSDASHSVKVTTSEEAPGGPPTKVRAQPTSSRSLKITWNAPNKELHFGIIQGYYIGYRVAATSEPYIYKTLESEMDAGEGCVLTGLSRFTQYSVIVQAYNKKGAGPPSDEVVVQTLDSDPPSAPYLHVEATSFTSVSIKWERQSGDQNPVTGYYVRHKESGGSGDWHETHVQGDQNSLTIGDLKCGSAYQFTVRGYNAAGTGDTSDVLTVKTSGAAPVPPDRQSLLHYNATRAVVQLSTWHSGGCPIQQFTVKYRRQKDLEWTTLQTGLLRDKRLEIRDLSPGTWYTLQMTAHNSAGVTEAEYAFATLSKHGAADQVTPRTEVHRETSSVVSDATVVIPVVVSILVVIALLVVVCMVVRKKHSSGSSQS</sequence>